<comment type="caution">
    <text evidence="1">The sequence shown here is derived from an EMBL/GenBank/DDBJ whole genome shotgun (WGS) entry which is preliminary data.</text>
</comment>
<dbReference type="STRING" id="872965.SE16_04080"/>
<gene>
    <name evidence="1" type="ORF">ARMA_2975</name>
</gene>
<protein>
    <recommendedName>
        <fullName evidence="3">PIG-L family deacetylase</fullName>
    </recommendedName>
</protein>
<sequence length="266" mass="30599">MPRYVTLRRFHIAPESFYVNNKQRRQATMWSPFPSPERVLVIMAHPDDPEFGAGGTIARWADAGADITYVIVTDGSKGSGDPEMTWERLVRLREQEQREAARILGVKECVFLGYPDGEVYNTIELRRDLVRLIRLYRPDVVITHDPTARFIGNTRINHPDHRAVGDTTLDAIFPLARDRLNFPEHEAEGLAPHKVLDVFMTPTNEPNFWVDIEPVLDRKIRALLAHQSQIGDPATLRERIEARSREYAAGSIYRYAERFRRIVLKG</sequence>
<dbReference type="AlphaFoldDB" id="A0A0M8KBC7"/>
<dbReference type="InParanoid" id="A0A0M8KBC7"/>
<dbReference type="InterPro" id="IPR024078">
    <property type="entry name" value="LmbE-like_dom_sf"/>
</dbReference>
<dbReference type="GO" id="GO:0016811">
    <property type="term" value="F:hydrolase activity, acting on carbon-nitrogen (but not peptide) bonds, in linear amides"/>
    <property type="evidence" value="ECO:0007669"/>
    <property type="project" value="TreeGrafter"/>
</dbReference>
<keyword evidence="2" id="KW-1185">Reference proteome</keyword>
<dbReference type="PANTHER" id="PTHR12993:SF28">
    <property type="entry name" value="LMBE FAMILY PROTEIN"/>
    <property type="match status" value="1"/>
</dbReference>
<dbReference type="SUPFAM" id="SSF102588">
    <property type="entry name" value="LmbE-like"/>
    <property type="match status" value="1"/>
</dbReference>
<proteinExistence type="predicted"/>
<reference evidence="2" key="2">
    <citation type="submission" date="2015-08" db="EMBL/GenBank/DDBJ databases">
        <title>Draft Genome Sequence of a Heterotrophic Facultative Anaerobic Bacterium Ardenticatena maritima Strain 110S.</title>
        <authorList>
            <person name="Kawaichi S."/>
            <person name="Yoshida T."/>
            <person name="Sako Y."/>
            <person name="Nakamura R."/>
        </authorList>
    </citation>
    <scope>NUCLEOTIDE SEQUENCE [LARGE SCALE GENOMIC DNA]</scope>
    <source>
        <strain evidence="2">110S</strain>
    </source>
</reference>
<evidence type="ECO:0000313" key="2">
    <source>
        <dbReference type="Proteomes" id="UP000037784"/>
    </source>
</evidence>
<dbReference type="FunCoup" id="A0A0M8KBC7">
    <property type="interactions" value="47"/>
</dbReference>
<dbReference type="PANTHER" id="PTHR12993">
    <property type="entry name" value="N-ACETYLGLUCOSAMINYL-PHOSPHATIDYLINOSITOL DE-N-ACETYLASE-RELATED"/>
    <property type="match status" value="1"/>
</dbReference>
<reference evidence="1 2" key="1">
    <citation type="journal article" date="2015" name="Genome Announc.">
        <title>Draft Genome Sequence of a Heterotrophic Facultative Anaerobic Thermophilic Bacterium, Ardenticatena maritima Strain 110ST.</title>
        <authorList>
            <person name="Kawaichi S."/>
            <person name="Yoshida T."/>
            <person name="Sako Y."/>
            <person name="Nakamura R."/>
        </authorList>
    </citation>
    <scope>NUCLEOTIDE SEQUENCE [LARGE SCALE GENOMIC DNA]</scope>
    <source>
        <strain evidence="1 2">110S</strain>
    </source>
</reference>
<evidence type="ECO:0008006" key="3">
    <source>
        <dbReference type="Google" id="ProtNLM"/>
    </source>
</evidence>
<dbReference type="Gene3D" id="3.40.50.10320">
    <property type="entry name" value="LmbE-like"/>
    <property type="match status" value="1"/>
</dbReference>
<dbReference type="EMBL" id="BBZA01000278">
    <property type="protein sequence ID" value="GAP64552.1"/>
    <property type="molecule type" value="Genomic_DNA"/>
</dbReference>
<organism evidence="1 2">
    <name type="scientific">Ardenticatena maritima</name>
    <dbReference type="NCBI Taxonomy" id="872965"/>
    <lineage>
        <taxon>Bacteria</taxon>
        <taxon>Bacillati</taxon>
        <taxon>Chloroflexota</taxon>
        <taxon>Ardenticatenia</taxon>
        <taxon>Ardenticatenales</taxon>
        <taxon>Ardenticatenaceae</taxon>
        <taxon>Ardenticatena</taxon>
    </lineage>
</organism>
<dbReference type="Pfam" id="PF02585">
    <property type="entry name" value="PIG-L"/>
    <property type="match status" value="1"/>
</dbReference>
<accession>A0A0M8KBC7</accession>
<dbReference type="Proteomes" id="UP000037784">
    <property type="component" value="Unassembled WGS sequence"/>
</dbReference>
<dbReference type="InterPro" id="IPR003737">
    <property type="entry name" value="GlcNAc_PI_deacetylase-related"/>
</dbReference>
<evidence type="ECO:0000313" key="1">
    <source>
        <dbReference type="EMBL" id="GAP64552.1"/>
    </source>
</evidence>
<name>A0A0M8KBC7_9CHLR</name>